<comment type="caution">
    <text evidence="2">The sequence shown here is derived from an EMBL/GenBank/DDBJ whole genome shotgun (WGS) entry which is preliminary data.</text>
</comment>
<dbReference type="InterPro" id="IPR039418">
    <property type="entry name" value="LexA-like"/>
</dbReference>
<feature type="domain" description="HTH cro/C1-type" evidence="1">
    <location>
        <begin position="14"/>
        <end position="68"/>
    </location>
</feature>
<protein>
    <submittedName>
        <fullName evidence="2">Repressor LexA</fullName>
    </submittedName>
</protein>
<dbReference type="RefSeq" id="WP_093105923.1">
    <property type="nucleotide sequence ID" value="NZ_FNOS01000002.1"/>
</dbReference>
<dbReference type="SUPFAM" id="SSF51306">
    <property type="entry name" value="LexA/Signal peptidase"/>
    <property type="match status" value="1"/>
</dbReference>
<dbReference type="InterPro" id="IPR015927">
    <property type="entry name" value="Peptidase_S24_S26A/B/C"/>
</dbReference>
<dbReference type="InterPro" id="IPR050077">
    <property type="entry name" value="LexA_repressor"/>
</dbReference>
<gene>
    <name evidence="2" type="ORF">SAMN04488081_0909</name>
</gene>
<dbReference type="Gene3D" id="1.10.260.40">
    <property type="entry name" value="lambda repressor-like DNA-binding domains"/>
    <property type="match status" value="1"/>
</dbReference>
<dbReference type="SUPFAM" id="SSF47413">
    <property type="entry name" value="lambda repressor-like DNA-binding domains"/>
    <property type="match status" value="1"/>
</dbReference>
<dbReference type="SMART" id="SM00530">
    <property type="entry name" value="HTH_XRE"/>
    <property type="match status" value="1"/>
</dbReference>
<dbReference type="CDD" id="cd00093">
    <property type="entry name" value="HTH_XRE"/>
    <property type="match status" value="1"/>
</dbReference>
<dbReference type="Gene3D" id="2.10.109.10">
    <property type="entry name" value="Umud Fragment, subunit A"/>
    <property type="match status" value="1"/>
</dbReference>
<dbReference type="InterPro" id="IPR001387">
    <property type="entry name" value="Cro/C1-type_HTH"/>
</dbReference>
<evidence type="ECO:0000313" key="2">
    <source>
        <dbReference type="EMBL" id="SDX64022.1"/>
    </source>
</evidence>
<evidence type="ECO:0000313" key="3">
    <source>
        <dbReference type="Proteomes" id="UP000198647"/>
    </source>
</evidence>
<sequence>MKEKEMNEIISENLQTLMREYKLTQKELSVIAGVSASTVGKWILQKSAPRMGAIQKIADHFDLPKSYILNEKEGNKTNLVAEAQNLYRVNRTTAVPIIGTIACGDPILANENIEEYRYEPTDYLPQGDVFYLRCKGDSMTPTIPTESLVLIRHQTDVESGEIAAVLLNGDVDATLKRVKKQGDNIILLPDNHKHDPIFVNEDNPARIIGKAMRVTHDL</sequence>
<dbReference type="Pfam" id="PF00717">
    <property type="entry name" value="Peptidase_S24"/>
    <property type="match status" value="1"/>
</dbReference>
<dbReference type="InterPro" id="IPR036286">
    <property type="entry name" value="LexA/Signal_pep-like_sf"/>
</dbReference>
<proteinExistence type="predicted"/>
<name>A0A1H3DBX9_9BACI</name>
<dbReference type="CDD" id="cd06529">
    <property type="entry name" value="S24_LexA-like"/>
    <property type="match status" value="1"/>
</dbReference>
<dbReference type="Proteomes" id="UP000198647">
    <property type="component" value="Unassembled WGS sequence"/>
</dbReference>
<dbReference type="PANTHER" id="PTHR33516:SF2">
    <property type="entry name" value="LEXA REPRESSOR-RELATED"/>
    <property type="match status" value="1"/>
</dbReference>
<dbReference type="PROSITE" id="PS50943">
    <property type="entry name" value="HTH_CROC1"/>
    <property type="match status" value="1"/>
</dbReference>
<reference evidence="2 3" key="1">
    <citation type="submission" date="2016-10" db="EMBL/GenBank/DDBJ databases">
        <authorList>
            <person name="Varghese N."/>
            <person name="Submissions S."/>
        </authorList>
    </citation>
    <scope>NUCLEOTIDE SEQUENCE [LARGE SCALE GENOMIC DNA]</scope>
    <source>
        <strain evidence="2 3">DSM 20748</strain>
    </source>
</reference>
<evidence type="ECO:0000259" key="1">
    <source>
        <dbReference type="PROSITE" id="PS50943"/>
    </source>
</evidence>
<dbReference type="EMBL" id="FNOS01000002">
    <property type="protein sequence ID" value="SDX64022.1"/>
    <property type="molecule type" value="Genomic_DNA"/>
</dbReference>
<dbReference type="InterPro" id="IPR010982">
    <property type="entry name" value="Lambda_DNA-bd_dom_sf"/>
</dbReference>
<dbReference type="Pfam" id="PF01381">
    <property type="entry name" value="HTH_3"/>
    <property type="match status" value="1"/>
</dbReference>
<accession>A0A1H3DBX9</accession>
<organism evidence="2 3">
    <name type="scientific">Salimicrobium album</name>
    <dbReference type="NCBI Taxonomy" id="50717"/>
    <lineage>
        <taxon>Bacteria</taxon>
        <taxon>Bacillati</taxon>
        <taxon>Bacillota</taxon>
        <taxon>Bacilli</taxon>
        <taxon>Bacillales</taxon>
        <taxon>Bacillaceae</taxon>
        <taxon>Salimicrobium</taxon>
    </lineage>
</organism>
<keyword evidence="3" id="KW-1185">Reference proteome</keyword>
<dbReference type="PANTHER" id="PTHR33516">
    <property type="entry name" value="LEXA REPRESSOR"/>
    <property type="match status" value="1"/>
</dbReference>